<dbReference type="UniPathway" id="UPA00275">
    <property type="reaction ID" value="UER00404"/>
</dbReference>
<feature type="binding site" evidence="7">
    <location>
        <begin position="46"/>
        <end position="48"/>
    </location>
    <ligand>
        <name>5-amino-6-(D-ribitylamino)uracil</name>
        <dbReference type="ChEBI" id="CHEBI:15934"/>
    </ligand>
</feature>
<feature type="active site" description="Proton donor" evidence="7">
    <location>
        <position position="78"/>
    </location>
</feature>
<organism evidence="8 9">
    <name type="scientific">Aquicella lusitana</name>
    <dbReference type="NCBI Taxonomy" id="254246"/>
    <lineage>
        <taxon>Bacteria</taxon>
        <taxon>Pseudomonadati</taxon>
        <taxon>Pseudomonadota</taxon>
        <taxon>Gammaproteobacteria</taxon>
        <taxon>Legionellales</taxon>
        <taxon>Coxiellaceae</taxon>
        <taxon>Aquicella</taxon>
    </lineage>
</organism>
<evidence type="ECO:0000313" key="8">
    <source>
        <dbReference type="EMBL" id="RDI42576.1"/>
    </source>
</evidence>
<dbReference type="GO" id="GO:0009349">
    <property type="term" value="C:riboflavin synthase complex"/>
    <property type="evidence" value="ECO:0007669"/>
    <property type="project" value="UniProtKB-UniRule"/>
</dbReference>
<dbReference type="PANTHER" id="PTHR21058:SF0">
    <property type="entry name" value="6,7-DIMETHYL-8-RIBITYLLUMAZINE SYNTHASE"/>
    <property type="match status" value="1"/>
</dbReference>
<feature type="binding site" evidence="7">
    <location>
        <position position="12"/>
    </location>
    <ligand>
        <name>5-amino-6-(D-ribitylamino)uracil</name>
        <dbReference type="ChEBI" id="CHEBI:15934"/>
    </ligand>
</feature>
<dbReference type="EMBL" id="QQAX01000014">
    <property type="protein sequence ID" value="RDI42576.1"/>
    <property type="molecule type" value="Genomic_DNA"/>
</dbReference>
<comment type="subunit">
    <text evidence="7">Forms an icosahedral capsid composed of 60 subunits, arranged as a dodecamer of pentamers.</text>
</comment>
<evidence type="ECO:0000256" key="2">
    <source>
        <dbReference type="ARBA" id="ARBA00007424"/>
    </source>
</evidence>
<dbReference type="GO" id="GO:0000906">
    <property type="term" value="F:6,7-dimethyl-8-ribityllumazine synthase activity"/>
    <property type="evidence" value="ECO:0007669"/>
    <property type="project" value="UniProtKB-UniRule"/>
</dbReference>
<comment type="function">
    <text evidence="7">Catalyzes the formation of 6,7-dimethyl-8-ribityllumazine by condensation of 5-amino-6-(D-ribitylamino)uracil with 3,4-dihydroxy-2-butanone 4-phosphate. This is the penultimate step in the biosynthesis of riboflavin.</text>
</comment>
<dbReference type="OrthoDB" id="9809709at2"/>
<gene>
    <name evidence="7" type="primary">ribH</name>
    <name evidence="8" type="ORF">C8D86_11446</name>
</gene>
<dbReference type="InterPro" id="IPR034964">
    <property type="entry name" value="LS"/>
</dbReference>
<evidence type="ECO:0000256" key="3">
    <source>
        <dbReference type="ARBA" id="ARBA00012664"/>
    </source>
</evidence>
<comment type="similarity">
    <text evidence="2 7">Belongs to the DMRL synthase family.</text>
</comment>
<dbReference type="Pfam" id="PF00885">
    <property type="entry name" value="DMRL_synthase"/>
    <property type="match status" value="1"/>
</dbReference>
<feature type="binding site" evidence="7">
    <location>
        <begin position="70"/>
        <end position="72"/>
    </location>
    <ligand>
        <name>5-amino-6-(D-ribitylamino)uracil</name>
        <dbReference type="ChEBI" id="CHEBI:15934"/>
    </ligand>
</feature>
<evidence type="ECO:0000313" key="9">
    <source>
        <dbReference type="Proteomes" id="UP000254720"/>
    </source>
</evidence>
<keyword evidence="5 7" id="KW-0808">Transferase</keyword>
<dbReference type="AlphaFoldDB" id="A0A370GH54"/>
<feature type="binding site" evidence="7">
    <location>
        <position position="103"/>
    </location>
    <ligand>
        <name>5-amino-6-(D-ribitylamino)uracil</name>
        <dbReference type="ChEBI" id="CHEBI:15934"/>
    </ligand>
</feature>
<dbReference type="InterPro" id="IPR002180">
    <property type="entry name" value="LS/RS"/>
</dbReference>
<comment type="pathway">
    <text evidence="1 7">Cofactor biosynthesis; riboflavin biosynthesis; riboflavin from 2-hydroxy-3-oxobutyl phosphate and 5-amino-6-(D-ribitylamino)uracil: step 1/2.</text>
</comment>
<dbReference type="EC" id="2.5.1.78" evidence="3 7"/>
<dbReference type="Gene3D" id="3.40.50.960">
    <property type="entry name" value="Lumazine/riboflavin synthase"/>
    <property type="match status" value="1"/>
</dbReference>
<protein>
    <recommendedName>
        <fullName evidence="3 7">6,7-dimethyl-8-ribityllumazine synthase</fullName>
        <shortName evidence="7">DMRL synthase</shortName>
        <shortName evidence="7">LS</shortName>
        <shortName evidence="7">Lumazine synthase</shortName>
        <ecNumber evidence="3 7">2.5.1.78</ecNumber>
    </recommendedName>
</protein>
<dbReference type="Proteomes" id="UP000254720">
    <property type="component" value="Unassembled WGS sequence"/>
</dbReference>
<dbReference type="GO" id="GO:0005829">
    <property type="term" value="C:cytosol"/>
    <property type="evidence" value="ECO:0007669"/>
    <property type="project" value="TreeGrafter"/>
</dbReference>
<sequence>MKNKFAIVVSQYNQSITDKLLEGALSGLKAQGINQDSITVISVPGAVEIPLPAQLLAKSKKYAAIICLGCVIRGDTDHYDYVCEQVSQGCQRVMLDYEIPVIFGVLTTNNMQQAEDRVGGKIGHKGVEAADAAIQMVNLMQSIKTGDSI</sequence>
<name>A0A370GH54_9COXI</name>
<feature type="binding site" evidence="7">
    <location>
        <position position="117"/>
    </location>
    <ligand>
        <name>(2S)-2-hydroxy-3-oxobutyl phosphate</name>
        <dbReference type="ChEBI" id="CHEBI:58830"/>
    </ligand>
</feature>
<dbReference type="HAMAP" id="MF_00178">
    <property type="entry name" value="Lumazine_synth"/>
    <property type="match status" value="1"/>
</dbReference>
<dbReference type="SUPFAM" id="SSF52121">
    <property type="entry name" value="Lumazine synthase"/>
    <property type="match status" value="1"/>
</dbReference>
<dbReference type="RefSeq" id="WP_114834641.1">
    <property type="nucleotide sequence ID" value="NZ_LR699115.1"/>
</dbReference>
<dbReference type="GO" id="GO:0009231">
    <property type="term" value="P:riboflavin biosynthetic process"/>
    <property type="evidence" value="ECO:0007669"/>
    <property type="project" value="UniProtKB-UniRule"/>
</dbReference>
<dbReference type="PANTHER" id="PTHR21058">
    <property type="entry name" value="6,7-DIMETHYL-8-RIBITYLLUMAZINE SYNTHASE DMRL SYNTHASE LUMAZINE SYNTHASE"/>
    <property type="match status" value="1"/>
</dbReference>
<keyword evidence="4 7" id="KW-0686">Riboflavin biosynthesis</keyword>
<comment type="caution">
    <text evidence="8">The sequence shown here is derived from an EMBL/GenBank/DDBJ whole genome shotgun (WGS) entry which is preliminary data.</text>
</comment>
<feature type="binding site" evidence="7">
    <location>
        <begin position="75"/>
        <end position="76"/>
    </location>
    <ligand>
        <name>(2S)-2-hydroxy-3-oxobutyl phosphate</name>
        <dbReference type="ChEBI" id="CHEBI:58830"/>
    </ligand>
</feature>
<accession>A0A370GH54</accession>
<comment type="catalytic activity">
    <reaction evidence="6 7">
        <text>(2S)-2-hydroxy-3-oxobutyl phosphate + 5-amino-6-(D-ribitylamino)uracil = 6,7-dimethyl-8-(1-D-ribityl)lumazine + phosphate + 2 H2O + H(+)</text>
        <dbReference type="Rhea" id="RHEA:26152"/>
        <dbReference type="ChEBI" id="CHEBI:15377"/>
        <dbReference type="ChEBI" id="CHEBI:15378"/>
        <dbReference type="ChEBI" id="CHEBI:15934"/>
        <dbReference type="ChEBI" id="CHEBI:43474"/>
        <dbReference type="ChEBI" id="CHEBI:58201"/>
        <dbReference type="ChEBI" id="CHEBI:58830"/>
        <dbReference type="EC" id="2.5.1.78"/>
    </reaction>
</comment>
<dbReference type="NCBIfam" id="TIGR00114">
    <property type="entry name" value="lumazine-synth"/>
    <property type="match status" value="1"/>
</dbReference>
<dbReference type="InterPro" id="IPR036467">
    <property type="entry name" value="LS/RS_sf"/>
</dbReference>
<evidence type="ECO:0000256" key="5">
    <source>
        <dbReference type="ARBA" id="ARBA00022679"/>
    </source>
</evidence>
<evidence type="ECO:0000256" key="4">
    <source>
        <dbReference type="ARBA" id="ARBA00022619"/>
    </source>
</evidence>
<reference evidence="8 9" key="1">
    <citation type="submission" date="2018-07" db="EMBL/GenBank/DDBJ databases">
        <title>Genomic Encyclopedia of Type Strains, Phase IV (KMG-IV): sequencing the most valuable type-strain genomes for metagenomic binning, comparative biology and taxonomic classification.</title>
        <authorList>
            <person name="Goeker M."/>
        </authorList>
    </citation>
    <scope>NUCLEOTIDE SEQUENCE [LARGE SCALE GENOMIC DNA]</scope>
    <source>
        <strain evidence="8 9">DSM 16500</strain>
    </source>
</reference>
<keyword evidence="9" id="KW-1185">Reference proteome</keyword>
<proteinExistence type="inferred from homology"/>
<evidence type="ECO:0000256" key="7">
    <source>
        <dbReference type="HAMAP-Rule" id="MF_00178"/>
    </source>
</evidence>
<evidence type="ECO:0000256" key="1">
    <source>
        <dbReference type="ARBA" id="ARBA00004917"/>
    </source>
</evidence>
<evidence type="ECO:0000256" key="6">
    <source>
        <dbReference type="ARBA" id="ARBA00048785"/>
    </source>
</evidence>
<dbReference type="CDD" id="cd09209">
    <property type="entry name" value="Lumazine_synthase-I"/>
    <property type="match status" value="1"/>
</dbReference>